<proteinExistence type="predicted"/>
<evidence type="ECO:0000256" key="1">
    <source>
        <dbReference type="SAM" id="Phobius"/>
    </source>
</evidence>
<dbReference type="AlphaFoldDB" id="A0A2U2IYQ1"/>
<feature type="transmembrane region" description="Helical" evidence="1">
    <location>
        <begin position="50"/>
        <end position="70"/>
    </location>
</feature>
<dbReference type="Proteomes" id="UP000245916">
    <property type="component" value="Unassembled WGS sequence"/>
</dbReference>
<keyword evidence="1" id="KW-0472">Membrane</keyword>
<keyword evidence="1" id="KW-0812">Transmembrane</keyword>
<evidence type="ECO:0000313" key="3">
    <source>
        <dbReference type="Proteomes" id="UP000245916"/>
    </source>
</evidence>
<keyword evidence="1" id="KW-1133">Transmembrane helix</keyword>
<protein>
    <submittedName>
        <fullName evidence="2">Uncharacterized protein</fullName>
    </submittedName>
</protein>
<keyword evidence="3" id="KW-1185">Reference proteome</keyword>
<reference evidence="2 3" key="1">
    <citation type="submission" date="2018-05" db="EMBL/GenBank/DDBJ databases">
        <title>Genome of Sphingosinicella humi QZX222.</title>
        <authorList>
            <person name="Qiao Z."/>
            <person name="Wang G."/>
        </authorList>
    </citation>
    <scope>NUCLEOTIDE SEQUENCE [LARGE SCALE GENOMIC DNA]</scope>
    <source>
        <strain evidence="2 3">QZX222</strain>
    </source>
</reference>
<sequence>MFRIASLLPRPPILVGLVMLCLYASVPSSADAMAPAMGVAAVAWTDLDPSLAPLAILAAALGSTGLALRLRQRRSS</sequence>
<dbReference type="EMBL" id="QFFF01000002">
    <property type="protein sequence ID" value="PWG01216.1"/>
    <property type="molecule type" value="Genomic_DNA"/>
</dbReference>
<accession>A0A2U2IYQ1</accession>
<dbReference type="RefSeq" id="WP_109272278.1">
    <property type="nucleotide sequence ID" value="NZ_QFFF01000002.1"/>
</dbReference>
<name>A0A2U2IYQ1_9SPHN</name>
<gene>
    <name evidence="2" type="ORF">DF286_13850</name>
</gene>
<comment type="caution">
    <text evidence="2">The sequence shown here is derived from an EMBL/GenBank/DDBJ whole genome shotgun (WGS) entry which is preliminary data.</text>
</comment>
<evidence type="ECO:0000313" key="2">
    <source>
        <dbReference type="EMBL" id="PWG01216.1"/>
    </source>
</evidence>
<organism evidence="2 3">
    <name type="scientific">Allosphingosinicella humi</name>
    <dbReference type="NCBI Taxonomy" id="2068657"/>
    <lineage>
        <taxon>Bacteria</taxon>
        <taxon>Pseudomonadati</taxon>
        <taxon>Pseudomonadota</taxon>
        <taxon>Alphaproteobacteria</taxon>
        <taxon>Sphingomonadales</taxon>
        <taxon>Sphingomonadaceae</taxon>
        <taxon>Allosphingosinicella</taxon>
    </lineage>
</organism>